<organism evidence="1">
    <name type="scientific">candidate division TA06 bacterium ADurb.Bin417</name>
    <dbReference type="NCBI Taxonomy" id="1852828"/>
    <lineage>
        <taxon>Bacteria</taxon>
        <taxon>Bacteria division TA06</taxon>
    </lineage>
</organism>
<dbReference type="EMBL" id="MWAK01000283">
    <property type="protein sequence ID" value="OPZ90214.1"/>
    <property type="molecule type" value="Genomic_DNA"/>
</dbReference>
<reference evidence="1" key="1">
    <citation type="submission" date="2017-02" db="EMBL/GenBank/DDBJ databases">
        <title>Delving into the versatile metabolic prowess of the omnipresent phylum Bacteroidetes.</title>
        <authorList>
            <person name="Nobu M.K."/>
            <person name="Mei R."/>
            <person name="Narihiro T."/>
            <person name="Kuroda K."/>
            <person name="Liu W.-T."/>
        </authorList>
    </citation>
    <scope>NUCLEOTIDE SEQUENCE</scope>
    <source>
        <strain evidence="1">ADurb.Bin417</strain>
    </source>
</reference>
<proteinExistence type="predicted"/>
<protein>
    <submittedName>
        <fullName evidence="1">Uncharacterized protein</fullName>
    </submittedName>
</protein>
<gene>
    <name evidence="1" type="ORF">BWY73_01363</name>
</gene>
<dbReference type="AlphaFoldDB" id="A0A1V5MAF2"/>
<comment type="caution">
    <text evidence="1">The sequence shown here is derived from an EMBL/GenBank/DDBJ whole genome shotgun (WGS) entry which is preliminary data.</text>
</comment>
<evidence type="ECO:0000313" key="1">
    <source>
        <dbReference type="EMBL" id="OPZ90214.1"/>
    </source>
</evidence>
<accession>A0A1V5MAF2</accession>
<dbReference type="Proteomes" id="UP000485484">
    <property type="component" value="Unassembled WGS sequence"/>
</dbReference>
<name>A0A1V5MAF2_UNCT6</name>
<sequence>MKKKFAGGWIFILKGFPGWNQGRKQVKKAVLLLFLLVLFAGLGRAAAGIEPGPEVVLWAWERPENLLFLKDGRVRVAFYAGSVTFAGSQTLFLPRRQPLLVLPAVPLTAVFRIENRRDSPPDARQLSETIEIIARALADPRISAGQVDFDCRASDRPFLEELLRGLKRRIPPPTFLSITVLASLSHSGSWIDSLPADEAVPMLFRMGRDDYLVRRRLAGRSFMRAAACRQAVGLSLDEPWPPAEYIEKRRIYLFNPRPWTGDDLSRALENIRRHLKEAESP</sequence>